<reference evidence="11 12" key="1">
    <citation type="submission" date="2017-12" db="EMBL/GenBank/DDBJ databases">
        <title>The whole genome sequence of the Acidipropionibacterium virtanenii sp. nov. type strain JS278.</title>
        <authorList>
            <person name="Laine P."/>
            <person name="Deptula P."/>
            <person name="Varmanen P."/>
            <person name="Auvinen P."/>
        </authorList>
    </citation>
    <scope>NUCLEOTIDE SEQUENCE [LARGE SCALE GENOMIC DNA]</scope>
    <source>
        <strain evidence="11 12">JS278</strain>
    </source>
</reference>
<dbReference type="EMBL" id="CP025198">
    <property type="protein sequence ID" value="AXE40239.1"/>
    <property type="molecule type" value="Genomic_DNA"/>
</dbReference>
<feature type="transmembrane region" description="Helical" evidence="9">
    <location>
        <begin position="407"/>
        <end position="430"/>
    </location>
</feature>
<accession>A0A344UY91</accession>
<feature type="domain" description="Histidine kinase/HSP90-like ATPase" evidence="10">
    <location>
        <begin position="301"/>
        <end position="389"/>
    </location>
</feature>
<name>A0A344UY91_9ACTN</name>
<evidence type="ECO:0000256" key="3">
    <source>
        <dbReference type="ARBA" id="ARBA00022679"/>
    </source>
</evidence>
<dbReference type="Pfam" id="PF02518">
    <property type="entry name" value="HATPase_c"/>
    <property type="match status" value="1"/>
</dbReference>
<gene>
    <name evidence="11" type="ORF">JS278_03105</name>
</gene>
<feature type="transmembrane region" description="Helical" evidence="9">
    <location>
        <begin position="510"/>
        <end position="531"/>
    </location>
</feature>
<feature type="transmembrane region" description="Helical" evidence="9">
    <location>
        <begin position="484"/>
        <end position="503"/>
    </location>
</feature>
<dbReference type="Gene3D" id="3.30.565.10">
    <property type="entry name" value="Histidine kinase-like ATPase, C-terminal domain"/>
    <property type="match status" value="1"/>
</dbReference>
<dbReference type="GO" id="GO:0016301">
    <property type="term" value="F:kinase activity"/>
    <property type="evidence" value="ECO:0007669"/>
    <property type="project" value="UniProtKB-KW"/>
</dbReference>
<feature type="transmembrane region" description="Helical" evidence="9">
    <location>
        <begin position="146"/>
        <end position="166"/>
    </location>
</feature>
<dbReference type="RefSeq" id="WP_147243250.1">
    <property type="nucleotide sequence ID" value="NZ_CP025198.1"/>
</dbReference>
<feature type="transmembrane region" description="Helical" evidence="9">
    <location>
        <begin position="436"/>
        <end position="453"/>
    </location>
</feature>
<organism evidence="11 12">
    <name type="scientific">Acidipropionibacterium virtanenii</name>
    <dbReference type="NCBI Taxonomy" id="2057246"/>
    <lineage>
        <taxon>Bacteria</taxon>
        <taxon>Bacillati</taxon>
        <taxon>Actinomycetota</taxon>
        <taxon>Actinomycetes</taxon>
        <taxon>Propionibacteriales</taxon>
        <taxon>Propionibacteriaceae</taxon>
        <taxon>Acidipropionibacterium</taxon>
    </lineage>
</organism>
<evidence type="ECO:0000256" key="6">
    <source>
        <dbReference type="ARBA" id="ARBA00022989"/>
    </source>
</evidence>
<evidence type="ECO:0000256" key="1">
    <source>
        <dbReference type="ARBA" id="ARBA00004651"/>
    </source>
</evidence>
<feature type="transmembrane region" description="Helical" evidence="9">
    <location>
        <begin position="172"/>
        <end position="195"/>
    </location>
</feature>
<evidence type="ECO:0000256" key="8">
    <source>
        <dbReference type="ARBA" id="ARBA00023136"/>
    </source>
</evidence>
<evidence type="ECO:0000256" key="4">
    <source>
        <dbReference type="ARBA" id="ARBA00022692"/>
    </source>
</evidence>
<sequence>MIGVGRRGRARLATRIVAPSAGRGMDRTADFLGAFAALLGLVLSTNASVYQWSHHQMTPRDSWLIGIMLPMITATTAWANVLVIRRRPARPALVAHTILCLLGVLVAALIWQVTPGQLAPSLAHSAILAAAASWACLAWPVAVADIAATVVLGGFVLVGTDALGSLSWANSAYYGAIGMVATMSWTAVVTTVRMAQRASRESRRSAEELIRSEEALAESNRWDALIHDKVLNALGTAAKAIRPAIERPARILAQDALDALRQTGDREHPERLDQQIRRAAHALGLHADIRIEGTPSGMVAESFQRAVGEALTNVARHSGVTEVTVTGAFSAERAELVVRDEGCGFDPGLVPENRRGLRGSVLETMEARGGRAEIDSGPGRGTTVTMSWHAPEPWTVRINELGYFRAMVAFFILALAISLSLGVPCSPYVIDWRLEDLGLTVLVLCAAGAMVWPHLNCWKCALLAGATVSAQAMMLGNLNLTPEIGWQEWFIGFSLGVFTPLAWRTRRRRWCLYAALSYPAVTIGGALLGGYDVGWLMFSRFSSFTFPIAMSMAAAWAAGSMDAALASVRDSRTRTLDALRRGARAEAVRAETERRLATIEGGPLRMLGRLAAGERIDAAVRRECVLLEASTRDLLVAPYIVDEAMRGLFRAARERGATVVITGSDAVDAEHQVVAKTFQEACGVLASSAGRGARLTCRWHPGSPLGEATVALSVPSGTVASAAGRHAARPAARLDALDMPDEVATEIIDADDDVLMTLQTADVRHPVAP</sequence>
<dbReference type="AlphaFoldDB" id="A0A344UY91"/>
<feature type="transmembrane region" description="Helical" evidence="9">
    <location>
        <begin position="91"/>
        <end position="112"/>
    </location>
</feature>
<keyword evidence="8 9" id="KW-0472">Membrane</keyword>
<dbReference type="InterPro" id="IPR003594">
    <property type="entry name" value="HATPase_dom"/>
</dbReference>
<evidence type="ECO:0000259" key="10">
    <source>
        <dbReference type="Pfam" id="PF02518"/>
    </source>
</evidence>
<keyword evidence="6 9" id="KW-1133">Transmembrane helix</keyword>
<proteinExistence type="predicted"/>
<keyword evidence="4 9" id="KW-0812">Transmembrane</keyword>
<keyword evidence="7" id="KW-0902">Two-component regulatory system</keyword>
<keyword evidence="2" id="KW-1003">Cell membrane</keyword>
<keyword evidence="3" id="KW-0808">Transferase</keyword>
<protein>
    <recommendedName>
        <fullName evidence="10">Histidine kinase/HSP90-like ATPase domain-containing protein</fullName>
    </recommendedName>
</protein>
<evidence type="ECO:0000256" key="7">
    <source>
        <dbReference type="ARBA" id="ARBA00023012"/>
    </source>
</evidence>
<evidence type="ECO:0000313" key="12">
    <source>
        <dbReference type="Proteomes" id="UP000251995"/>
    </source>
</evidence>
<dbReference type="PANTHER" id="PTHR24421:SF37">
    <property type="entry name" value="SENSOR HISTIDINE KINASE NARS"/>
    <property type="match status" value="1"/>
</dbReference>
<feature type="transmembrane region" description="Helical" evidence="9">
    <location>
        <begin position="543"/>
        <end position="565"/>
    </location>
</feature>
<dbReference type="CDD" id="cd16917">
    <property type="entry name" value="HATPase_UhpB-NarQ-NarX-like"/>
    <property type="match status" value="1"/>
</dbReference>
<dbReference type="GO" id="GO:0005886">
    <property type="term" value="C:plasma membrane"/>
    <property type="evidence" value="ECO:0007669"/>
    <property type="project" value="UniProtKB-SubCell"/>
</dbReference>
<evidence type="ECO:0000256" key="2">
    <source>
        <dbReference type="ARBA" id="ARBA00022475"/>
    </source>
</evidence>
<dbReference type="InterPro" id="IPR036890">
    <property type="entry name" value="HATPase_C_sf"/>
</dbReference>
<dbReference type="GO" id="GO:0000160">
    <property type="term" value="P:phosphorelay signal transduction system"/>
    <property type="evidence" value="ECO:0007669"/>
    <property type="project" value="UniProtKB-KW"/>
</dbReference>
<dbReference type="PANTHER" id="PTHR24421">
    <property type="entry name" value="NITRATE/NITRITE SENSOR PROTEIN NARX-RELATED"/>
    <property type="match status" value="1"/>
</dbReference>
<evidence type="ECO:0000313" key="11">
    <source>
        <dbReference type="EMBL" id="AXE40239.1"/>
    </source>
</evidence>
<comment type="subcellular location">
    <subcellularLocation>
        <location evidence="1">Cell membrane</location>
        <topology evidence="1">Multi-pass membrane protein</topology>
    </subcellularLocation>
</comment>
<keyword evidence="12" id="KW-1185">Reference proteome</keyword>
<dbReference type="InterPro" id="IPR050482">
    <property type="entry name" value="Sensor_HK_TwoCompSys"/>
</dbReference>
<dbReference type="SUPFAM" id="SSF55874">
    <property type="entry name" value="ATPase domain of HSP90 chaperone/DNA topoisomerase II/histidine kinase"/>
    <property type="match status" value="1"/>
</dbReference>
<dbReference type="Proteomes" id="UP000251995">
    <property type="component" value="Chromosome"/>
</dbReference>
<feature type="transmembrane region" description="Helical" evidence="9">
    <location>
        <begin position="63"/>
        <end position="84"/>
    </location>
</feature>
<dbReference type="KEGG" id="acij:JS278_03105"/>
<keyword evidence="5" id="KW-0418">Kinase</keyword>
<evidence type="ECO:0000256" key="9">
    <source>
        <dbReference type="SAM" id="Phobius"/>
    </source>
</evidence>
<evidence type="ECO:0000256" key="5">
    <source>
        <dbReference type="ARBA" id="ARBA00022777"/>
    </source>
</evidence>
<dbReference type="OrthoDB" id="3733939at2"/>